<keyword evidence="2" id="KW-0472">Membrane</keyword>
<protein>
    <recommendedName>
        <fullName evidence="5">Transmembrane protein 18</fullName>
    </recommendedName>
</protein>
<name>A0A9W7E6P5_9STRA</name>
<reference evidence="4" key="1">
    <citation type="journal article" date="2023" name="Commun. Biol.">
        <title>Genome analysis of Parmales, the sister group of diatoms, reveals the evolutionary specialization of diatoms from phago-mixotrophs to photoautotrophs.</title>
        <authorList>
            <person name="Ban H."/>
            <person name="Sato S."/>
            <person name="Yoshikawa S."/>
            <person name="Yamada K."/>
            <person name="Nakamura Y."/>
            <person name="Ichinomiya M."/>
            <person name="Sato N."/>
            <person name="Blanc-Mathieu R."/>
            <person name="Endo H."/>
            <person name="Kuwata A."/>
            <person name="Ogata H."/>
        </authorList>
    </citation>
    <scope>NUCLEOTIDE SEQUENCE [LARGE SCALE GENOMIC DNA]</scope>
    <source>
        <strain evidence="4">NIES 3701</strain>
    </source>
</reference>
<feature type="transmembrane region" description="Helical" evidence="2">
    <location>
        <begin position="128"/>
        <end position="146"/>
    </location>
</feature>
<keyword evidence="2" id="KW-0812">Transmembrane</keyword>
<gene>
    <name evidence="3" type="ORF">TrST_g14095</name>
</gene>
<organism evidence="3 4">
    <name type="scientific">Triparma strigata</name>
    <dbReference type="NCBI Taxonomy" id="1606541"/>
    <lineage>
        <taxon>Eukaryota</taxon>
        <taxon>Sar</taxon>
        <taxon>Stramenopiles</taxon>
        <taxon>Ochrophyta</taxon>
        <taxon>Bolidophyceae</taxon>
        <taxon>Parmales</taxon>
        <taxon>Triparmaceae</taxon>
        <taxon>Triparma</taxon>
    </lineage>
</organism>
<feature type="transmembrane region" description="Helical" evidence="2">
    <location>
        <begin position="179"/>
        <end position="198"/>
    </location>
</feature>
<feature type="region of interest" description="Disordered" evidence="1">
    <location>
        <begin position="81"/>
        <end position="106"/>
    </location>
</feature>
<dbReference type="Pfam" id="PF14770">
    <property type="entry name" value="TMEM18"/>
    <property type="match status" value="1"/>
</dbReference>
<dbReference type="OrthoDB" id="411535at2759"/>
<feature type="transmembrane region" description="Helical" evidence="2">
    <location>
        <begin position="210"/>
        <end position="230"/>
    </location>
</feature>
<accession>A0A9W7E6P5</accession>
<feature type="compositionally biased region" description="Basic residues" evidence="1">
    <location>
        <begin position="261"/>
        <end position="273"/>
    </location>
</feature>
<evidence type="ECO:0000256" key="2">
    <source>
        <dbReference type="SAM" id="Phobius"/>
    </source>
</evidence>
<keyword evidence="4" id="KW-1185">Reference proteome</keyword>
<dbReference type="EMBL" id="BRXY01000115">
    <property type="protein sequence ID" value="GMH67130.1"/>
    <property type="molecule type" value="Genomic_DNA"/>
</dbReference>
<evidence type="ECO:0008006" key="5">
    <source>
        <dbReference type="Google" id="ProtNLM"/>
    </source>
</evidence>
<evidence type="ECO:0000313" key="4">
    <source>
        <dbReference type="Proteomes" id="UP001165085"/>
    </source>
</evidence>
<proteinExistence type="predicted"/>
<feature type="compositionally biased region" description="Low complexity" evidence="1">
    <location>
        <begin position="46"/>
        <end position="63"/>
    </location>
</feature>
<feature type="compositionally biased region" description="Polar residues" evidence="1">
    <location>
        <begin position="92"/>
        <end position="106"/>
    </location>
</feature>
<feature type="region of interest" description="Disordered" evidence="1">
    <location>
        <begin position="248"/>
        <end position="273"/>
    </location>
</feature>
<dbReference type="InterPro" id="IPR026721">
    <property type="entry name" value="TMEM18"/>
</dbReference>
<evidence type="ECO:0000256" key="1">
    <source>
        <dbReference type="SAM" id="MobiDB-lite"/>
    </source>
</evidence>
<feature type="compositionally biased region" description="Basic and acidic residues" evidence="1">
    <location>
        <begin position="248"/>
        <end position="260"/>
    </location>
</feature>
<keyword evidence="2" id="KW-1133">Transmembrane helix</keyword>
<sequence length="273" mass="30552">MSTDGSSLPFPLSVAYYHVNLFSEHVVQMIDGLYEVWEDSQVSFQDPDTSSINSSPSSIPSDTGAFHSQVQSTLSDILNGNLKPPNVEGVNEGTNEGTNSSPTTPDLPSSFSDAFNAFTSAINFTEDGWWISLIIFFHVVTFLVILSSRKRSNFQVFTFVVLAAITRGTEYINKYFRDCYVTSGVPIVGGCLIGSFSSQNYFDERGVFASVFWGGPMLVNLCALVFNMLWEAKELLIEVKTIEVKRKREREMREKEGKKKENGKKKKNKNKND</sequence>
<dbReference type="AlphaFoldDB" id="A0A9W7E6P5"/>
<comment type="caution">
    <text evidence="3">The sequence shown here is derived from an EMBL/GenBank/DDBJ whole genome shotgun (WGS) entry which is preliminary data.</text>
</comment>
<dbReference type="Proteomes" id="UP001165085">
    <property type="component" value="Unassembled WGS sequence"/>
</dbReference>
<evidence type="ECO:0000313" key="3">
    <source>
        <dbReference type="EMBL" id="GMH67130.1"/>
    </source>
</evidence>
<feature type="region of interest" description="Disordered" evidence="1">
    <location>
        <begin position="45"/>
        <end position="65"/>
    </location>
</feature>